<evidence type="ECO:0000313" key="5">
    <source>
        <dbReference type="Proteomes" id="UP000516786"/>
    </source>
</evidence>
<evidence type="ECO:0000313" key="3">
    <source>
        <dbReference type="EMBL" id="QOD00533.1"/>
    </source>
</evidence>
<reference evidence="2 4" key="1">
    <citation type="submission" date="2015-11" db="EMBL/GenBank/DDBJ databases">
        <title>Complete genome sequencing of a biphenyl-degrading bacterium, Pseudomonas putida KF715 (=NBRC110667).</title>
        <authorList>
            <person name="Suenaga H."/>
            <person name="Fujihara N."/>
            <person name="Watanabe T."/>
            <person name="Hirose J."/>
            <person name="Kimura N."/>
            <person name="Yamazoe A."/>
            <person name="Hosoyama A."/>
            <person name="Shimodaira J."/>
            <person name="Furukawa K."/>
        </authorList>
    </citation>
    <scope>NUCLEOTIDE SEQUENCE [LARGE SCALE GENOMIC DNA]</scope>
    <source>
        <strain evidence="2 4">KF715</strain>
    </source>
</reference>
<keyword evidence="1" id="KW-1133">Transmembrane helix</keyword>
<evidence type="ECO:0000313" key="2">
    <source>
        <dbReference type="EMBL" id="BAW23109.1"/>
    </source>
</evidence>
<name>A0A1L7NCA2_PSEPU</name>
<evidence type="ECO:0000256" key="1">
    <source>
        <dbReference type="SAM" id="Phobius"/>
    </source>
</evidence>
<feature type="transmembrane region" description="Helical" evidence="1">
    <location>
        <begin position="42"/>
        <end position="61"/>
    </location>
</feature>
<gene>
    <name evidence="3" type="ORF">ID616_12940</name>
    <name evidence="2" type="ORF">KF715C_ch25360</name>
</gene>
<protein>
    <submittedName>
        <fullName evidence="2">Uncharacterized protein</fullName>
    </submittedName>
</protein>
<organism evidence="2 4">
    <name type="scientific">Pseudomonas putida</name>
    <name type="common">Arthrobacter siderocapsulatus</name>
    <dbReference type="NCBI Taxonomy" id="303"/>
    <lineage>
        <taxon>Bacteria</taxon>
        <taxon>Pseudomonadati</taxon>
        <taxon>Pseudomonadota</taxon>
        <taxon>Gammaproteobacteria</taxon>
        <taxon>Pseudomonadales</taxon>
        <taxon>Pseudomonadaceae</taxon>
        <taxon>Pseudomonas</taxon>
    </lineage>
</organism>
<proteinExistence type="predicted"/>
<dbReference type="Proteomes" id="UP000218731">
    <property type="component" value="Chromosome 1"/>
</dbReference>
<sequence length="65" mass="7531">MHLGERLRAFQRWFNPRRRRWAGVTLIALGVVGMFLNPASRWTMVLGTGIYWFFTALPPVLGGKR</sequence>
<keyword evidence="1" id="KW-0812">Transmembrane</keyword>
<dbReference type="Proteomes" id="UP000516786">
    <property type="component" value="Chromosome"/>
</dbReference>
<dbReference type="AlphaFoldDB" id="A0A1L7NCA2"/>
<reference evidence="3 5" key="2">
    <citation type="submission" date="2020-09" db="EMBL/GenBank/DDBJ databases">
        <title>Co-existence of a novel multidrug-resistance efflux pump with carbapenem resistance gene blaVIM-2 in one megaplasmid in Pseudomonas putida.</title>
        <authorList>
            <person name="Peng K."/>
            <person name="Li R."/>
        </authorList>
    </citation>
    <scope>NUCLEOTIDE SEQUENCE [LARGE SCALE GENOMIC DNA]</scope>
    <source>
        <strain evidence="3 5">ZXPA-20</strain>
    </source>
</reference>
<dbReference type="RefSeq" id="WP_016486674.1">
    <property type="nucleotide sequence ID" value="NZ_AP015029.1"/>
</dbReference>
<accession>A0A1L7NCA2</accession>
<evidence type="ECO:0000313" key="4">
    <source>
        <dbReference type="Proteomes" id="UP000218731"/>
    </source>
</evidence>
<dbReference type="EMBL" id="CP061723">
    <property type="protein sequence ID" value="QOD00533.1"/>
    <property type="molecule type" value="Genomic_DNA"/>
</dbReference>
<dbReference type="EMBL" id="AP015029">
    <property type="protein sequence ID" value="BAW23109.1"/>
    <property type="molecule type" value="Genomic_DNA"/>
</dbReference>
<feature type="transmembrane region" description="Helical" evidence="1">
    <location>
        <begin position="21"/>
        <end position="36"/>
    </location>
</feature>
<keyword evidence="1" id="KW-0472">Membrane</keyword>